<feature type="non-terminal residue" evidence="1">
    <location>
        <position position="1"/>
    </location>
</feature>
<protein>
    <submittedName>
        <fullName evidence="1">Uncharacterized protein</fullName>
    </submittedName>
</protein>
<gene>
    <name evidence="1" type="ORF">GIL414_LOCUS63175</name>
</gene>
<sequence length="46" mass="5387">NEDDLRSDYYDAPPQVTTANYNNANETEIAQYTFEQYRVKLIVSIL</sequence>
<dbReference type="Proteomes" id="UP000681720">
    <property type="component" value="Unassembled WGS sequence"/>
</dbReference>
<reference evidence="1" key="1">
    <citation type="submission" date="2021-02" db="EMBL/GenBank/DDBJ databases">
        <authorList>
            <person name="Nowell W R."/>
        </authorList>
    </citation>
    <scope>NUCLEOTIDE SEQUENCE</scope>
</reference>
<accession>A0A8S3FC32</accession>
<organism evidence="1 2">
    <name type="scientific">Rotaria magnacalcarata</name>
    <dbReference type="NCBI Taxonomy" id="392030"/>
    <lineage>
        <taxon>Eukaryota</taxon>
        <taxon>Metazoa</taxon>
        <taxon>Spiralia</taxon>
        <taxon>Gnathifera</taxon>
        <taxon>Rotifera</taxon>
        <taxon>Eurotatoria</taxon>
        <taxon>Bdelloidea</taxon>
        <taxon>Philodinida</taxon>
        <taxon>Philodinidae</taxon>
        <taxon>Rotaria</taxon>
    </lineage>
</organism>
<dbReference type="AlphaFoldDB" id="A0A8S3FC32"/>
<proteinExistence type="predicted"/>
<evidence type="ECO:0000313" key="1">
    <source>
        <dbReference type="EMBL" id="CAF5111254.1"/>
    </source>
</evidence>
<dbReference type="EMBL" id="CAJOBJ010260312">
    <property type="protein sequence ID" value="CAF5111254.1"/>
    <property type="molecule type" value="Genomic_DNA"/>
</dbReference>
<evidence type="ECO:0000313" key="2">
    <source>
        <dbReference type="Proteomes" id="UP000681720"/>
    </source>
</evidence>
<name>A0A8S3FC32_9BILA</name>
<feature type="non-terminal residue" evidence="1">
    <location>
        <position position="46"/>
    </location>
</feature>
<comment type="caution">
    <text evidence="1">The sequence shown here is derived from an EMBL/GenBank/DDBJ whole genome shotgun (WGS) entry which is preliminary data.</text>
</comment>